<name>H1Y6H4_9SPHI</name>
<dbReference type="Proteomes" id="UP000002774">
    <property type="component" value="Chromosome"/>
</dbReference>
<reference evidence="2" key="1">
    <citation type="submission" date="2011-09" db="EMBL/GenBank/DDBJ databases">
        <title>The permanent draft genome of Mucilaginibacter paludis DSM 18603.</title>
        <authorList>
            <consortium name="US DOE Joint Genome Institute (JGI-PGF)"/>
            <person name="Lucas S."/>
            <person name="Han J."/>
            <person name="Lapidus A."/>
            <person name="Bruce D."/>
            <person name="Goodwin L."/>
            <person name="Pitluck S."/>
            <person name="Peters L."/>
            <person name="Kyrpides N."/>
            <person name="Mavromatis K."/>
            <person name="Ivanova N."/>
            <person name="Mikhailova N."/>
            <person name="Held B."/>
            <person name="Detter J.C."/>
            <person name="Tapia R."/>
            <person name="Han C."/>
            <person name="Land M."/>
            <person name="Hauser L."/>
            <person name="Markowitz V."/>
            <person name="Cheng J.-F."/>
            <person name="Hugenholtz P."/>
            <person name="Woyke T."/>
            <person name="Wu D."/>
            <person name="Tindall B."/>
            <person name="Brambilla E."/>
            <person name="Klenk H.-P."/>
            <person name="Eisen J.A."/>
        </authorList>
    </citation>
    <scope>NUCLEOTIDE SEQUENCE [LARGE SCALE GENOMIC DNA]</scope>
    <source>
        <strain evidence="2">DSM 18603</strain>
    </source>
</reference>
<proteinExistence type="predicted"/>
<feature type="signal peptide" evidence="1">
    <location>
        <begin position="1"/>
        <end position="18"/>
    </location>
</feature>
<evidence type="ECO:0008006" key="4">
    <source>
        <dbReference type="Google" id="ProtNLM"/>
    </source>
</evidence>
<dbReference type="Pfam" id="PF04338">
    <property type="entry name" value="DUF481"/>
    <property type="match status" value="1"/>
</dbReference>
<keyword evidence="3" id="KW-1185">Reference proteome</keyword>
<keyword evidence="1" id="KW-0732">Signal</keyword>
<dbReference type="EMBL" id="CM001403">
    <property type="protein sequence ID" value="EHQ25818.1"/>
    <property type="molecule type" value="Genomic_DNA"/>
</dbReference>
<gene>
    <name evidence="2" type="ORF">Mucpa_1661</name>
</gene>
<evidence type="ECO:0000313" key="3">
    <source>
        <dbReference type="Proteomes" id="UP000002774"/>
    </source>
</evidence>
<dbReference type="eggNOG" id="COG3137">
    <property type="taxonomic scope" value="Bacteria"/>
</dbReference>
<evidence type="ECO:0000256" key="1">
    <source>
        <dbReference type="SAM" id="SignalP"/>
    </source>
</evidence>
<dbReference type="HOGENOM" id="CLU_1119244_0_0_10"/>
<sequence length="238" mass="27254">MKFVFILLLSLGFRSSYAQYNDSTHYHMVLSSSGSINKTNDGTAYLLNNALNLGIKKKDVVLNATNTWVYGQQNNVLTNNDFSSALFLNLYKTFPHFYYWGLLNYNTSYSLKINNQLLAGLGIAYSLIDKKDAYVNLSDGVLFDQSDLLVNDIYHTYRNSLRLQFHFAWADIATLDGSNFLQSSFSNQHDYIIRTTTSLGLKLRKWISLTTTLNYNKMNITSSNNLTFTYGLTLDKYF</sequence>
<evidence type="ECO:0000313" key="2">
    <source>
        <dbReference type="EMBL" id="EHQ25818.1"/>
    </source>
</evidence>
<dbReference type="AlphaFoldDB" id="H1Y6H4"/>
<feature type="chain" id="PRO_5003558803" description="DUF481 domain-containing protein" evidence="1">
    <location>
        <begin position="19"/>
        <end position="238"/>
    </location>
</feature>
<dbReference type="RefSeq" id="WP_008505701.1">
    <property type="nucleotide sequence ID" value="NZ_CM001403.1"/>
</dbReference>
<accession>H1Y6H4</accession>
<dbReference type="InterPro" id="IPR007433">
    <property type="entry name" value="DUF481"/>
</dbReference>
<organism evidence="2 3">
    <name type="scientific">Mucilaginibacter paludis DSM 18603</name>
    <dbReference type="NCBI Taxonomy" id="714943"/>
    <lineage>
        <taxon>Bacteria</taxon>
        <taxon>Pseudomonadati</taxon>
        <taxon>Bacteroidota</taxon>
        <taxon>Sphingobacteriia</taxon>
        <taxon>Sphingobacteriales</taxon>
        <taxon>Sphingobacteriaceae</taxon>
        <taxon>Mucilaginibacter</taxon>
    </lineage>
</organism>
<protein>
    <recommendedName>
        <fullName evidence="4">DUF481 domain-containing protein</fullName>
    </recommendedName>
</protein>
<dbReference type="STRING" id="714943.Mucpa_1661"/>